<dbReference type="PANTHER" id="PTHR47027">
    <property type="entry name" value="REVERSE TRANSCRIPTASE DOMAIN-CONTAINING PROTEIN"/>
    <property type="match status" value="1"/>
</dbReference>
<dbReference type="PROSITE" id="PS50878">
    <property type="entry name" value="RT_POL"/>
    <property type="match status" value="1"/>
</dbReference>
<dbReference type="InterPro" id="IPR043128">
    <property type="entry name" value="Rev_trsase/Diguanyl_cyclase"/>
</dbReference>
<reference evidence="2" key="1">
    <citation type="submission" date="2020-10" db="EMBL/GenBank/DDBJ databases">
        <authorList>
            <person name="Kikuchi T."/>
        </authorList>
    </citation>
    <scope>NUCLEOTIDE SEQUENCE</scope>
    <source>
        <strain evidence="2">NKZ352</strain>
    </source>
</reference>
<sequence>MLLAAEENAVPILASIYNECLKNERTSTSMSDSIVRLLHKKGSCLDIGNYRPVALMSTIHKIFTSILRRRAERSLEEAQPIEQTGFRPGYSTSENTLVVSEMIQKSHEYRFPLFLMFIDYKKAFDSVEFGSLWTALSEFGVHSKIVNTLKNIYDEAKVSVRIRGHDVPVQIGRGVRQGDTISPNLFNATLEHVFRRLDWSEHGISVNGTPLTHLRFADDIVLFASSSKKLEEMANQLATESKKSGLIINFSKTYIMSNRAKRRVEVDGKEVSYVDQFTYLGTHLHFAEGFKTELLRRIQSAWAVFHKFSIYLTKKTTPLKNKVKIYQACIEPALLYGSEVWTLKKTEMNMLATAQRKMMRRMLGVTLMDRRPNSWLHEMLKMRDARMVATRRKWFFAKKIVTGEETWAKKIVEWRPWEKKRSVGRPRARWRDDFRSVLGENWSTVARNNKELFKSTMIQQSLFLISLMSE</sequence>
<keyword evidence="3" id="KW-1185">Reference proteome</keyword>
<evidence type="ECO:0000313" key="2">
    <source>
        <dbReference type="EMBL" id="CAD6194507.1"/>
    </source>
</evidence>
<dbReference type="OrthoDB" id="5860136at2759"/>
<dbReference type="Pfam" id="PF00078">
    <property type="entry name" value="RVT_1"/>
    <property type="match status" value="1"/>
</dbReference>
<dbReference type="SUPFAM" id="SSF56672">
    <property type="entry name" value="DNA/RNA polymerases"/>
    <property type="match status" value="1"/>
</dbReference>
<dbReference type="EMBL" id="CAJGYM010000045">
    <property type="protein sequence ID" value="CAD6194507.1"/>
    <property type="molecule type" value="Genomic_DNA"/>
</dbReference>
<dbReference type="CDD" id="cd01650">
    <property type="entry name" value="RT_nLTR_like"/>
    <property type="match status" value="1"/>
</dbReference>
<dbReference type="PANTHER" id="PTHR47027:SF20">
    <property type="entry name" value="REVERSE TRANSCRIPTASE-LIKE PROTEIN WITH RNA-DIRECTED DNA POLYMERASE DOMAIN"/>
    <property type="match status" value="1"/>
</dbReference>
<gene>
    <name evidence="2" type="ORF">CAUJ_LOCUS10426</name>
</gene>
<dbReference type="InterPro" id="IPR000477">
    <property type="entry name" value="RT_dom"/>
</dbReference>
<name>A0A8S1HH75_9PELO</name>
<comment type="caution">
    <text evidence="2">The sequence shown here is derived from an EMBL/GenBank/DDBJ whole genome shotgun (WGS) entry which is preliminary data.</text>
</comment>
<protein>
    <recommendedName>
        <fullName evidence="1">Reverse transcriptase domain-containing protein</fullName>
    </recommendedName>
</protein>
<proteinExistence type="predicted"/>
<dbReference type="InterPro" id="IPR043502">
    <property type="entry name" value="DNA/RNA_pol_sf"/>
</dbReference>
<accession>A0A8S1HH75</accession>
<evidence type="ECO:0000313" key="3">
    <source>
        <dbReference type="Proteomes" id="UP000835052"/>
    </source>
</evidence>
<evidence type="ECO:0000259" key="1">
    <source>
        <dbReference type="PROSITE" id="PS50878"/>
    </source>
</evidence>
<organism evidence="2 3">
    <name type="scientific">Caenorhabditis auriculariae</name>
    <dbReference type="NCBI Taxonomy" id="2777116"/>
    <lineage>
        <taxon>Eukaryota</taxon>
        <taxon>Metazoa</taxon>
        <taxon>Ecdysozoa</taxon>
        <taxon>Nematoda</taxon>
        <taxon>Chromadorea</taxon>
        <taxon>Rhabditida</taxon>
        <taxon>Rhabditina</taxon>
        <taxon>Rhabditomorpha</taxon>
        <taxon>Rhabditoidea</taxon>
        <taxon>Rhabditidae</taxon>
        <taxon>Peloderinae</taxon>
        <taxon>Caenorhabditis</taxon>
    </lineage>
</organism>
<dbReference type="Gene3D" id="3.30.70.270">
    <property type="match status" value="1"/>
</dbReference>
<dbReference type="Proteomes" id="UP000835052">
    <property type="component" value="Unassembled WGS sequence"/>
</dbReference>
<dbReference type="AlphaFoldDB" id="A0A8S1HH75"/>
<feature type="domain" description="Reverse transcriptase" evidence="1">
    <location>
        <begin position="19"/>
        <end position="284"/>
    </location>
</feature>